<keyword evidence="1" id="KW-0812">Transmembrane</keyword>
<accession>A0ABP4TV01</accession>
<organism evidence="2 3">
    <name type="scientific">Microbacterium sediminicola</name>
    <dbReference type="NCBI Taxonomy" id="415210"/>
    <lineage>
        <taxon>Bacteria</taxon>
        <taxon>Bacillati</taxon>
        <taxon>Actinomycetota</taxon>
        <taxon>Actinomycetes</taxon>
        <taxon>Micrococcales</taxon>
        <taxon>Microbacteriaceae</taxon>
        <taxon>Microbacterium</taxon>
    </lineage>
</organism>
<keyword evidence="1" id="KW-1133">Transmembrane helix</keyword>
<dbReference type="Proteomes" id="UP001501690">
    <property type="component" value="Unassembled WGS sequence"/>
</dbReference>
<dbReference type="InterPro" id="IPR043128">
    <property type="entry name" value="Rev_trsase/Diguanyl_cyclase"/>
</dbReference>
<name>A0ABP4TV01_9MICO</name>
<proteinExistence type="predicted"/>
<protein>
    <recommendedName>
        <fullName evidence="4">GGDEF domain-containing protein</fullName>
    </recommendedName>
</protein>
<dbReference type="RefSeq" id="WP_344069937.1">
    <property type="nucleotide sequence ID" value="NZ_BAAAPL010000001.1"/>
</dbReference>
<evidence type="ECO:0008006" key="4">
    <source>
        <dbReference type="Google" id="ProtNLM"/>
    </source>
</evidence>
<keyword evidence="3" id="KW-1185">Reference proteome</keyword>
<feature type="transmembrane region" description="Helical" evidence="1">
    <location>
        <begin position="6"/>
        <end position="26"/>
    </location>
</feature>
<sequence>MQLDLFSVSVMTATVVIVTGIVYVVDTLVRRDESSGRHWSLGFLAGIITTLAYALWAAGDHTWITIAIGNVAFLASVGFVWLGSRKFNERPMASAYMVLTVLAVIVFAAVPLSGDIDGGWAGAAWLYAALIIVLSAGAFEALTGDMARLRTTVALAVVLIVAALYTLIRLITFLTLGPGDPVFDQWFSTIPSSFVTITLVIISAIITSVLRAGRAAARGYAHIGSADGFDRVLSARHFASTVADVAERSEETGLIVGVVTIRLDDLENIAAAFGGDTARRVALAARGAVRSTVTPLAVVGEDGGSSLRVCSTFTVAGDARQKAKRLAAAVLDALGRAQNAVMPIVGVGVAVSADFGYDAQALIAAADTAAAASTARADSSVQVATTDASRTTVLPIDAGQPLIDPTVTEG</sequence>
<keyword evidence="1" id="KW-0472">Membrane</keyword>
<feature type="transmembrane region" description="Helical" evidence="1">
    <location>
        <begin position="62"/>
        <end position="82"/>
    </location>
</feature>
<feature type="transmembrane region" description="Helical" evidence="1">
    <location>
        <begin position="186"/>
        <end position="210"/>
    </location>
</feature>
<evidence type="ECO:0000313" key="2">
    <source>
        <dbReference type="EMBL" id="GAA1694438.1"/>
    </source>
</evidence>
<feature type="transmembrane region" description="Helical" evidence="1">
    <location>
        <begin position="94"/>
        <end position="112"/>
    </location>
</feature>
<reference evidence="3" key="1">
    <citation type="journal article" date="2019" name="Int. J. Syst. Evol. Microbiol.">
        <title>The Global Catalogue of Microorganisms (GCM) 10K type strain sequencing project: providing services to taxonomists for standard genome sequencing and annotation.</title>
        <authorList>
            <consortium name="The Broad Institute Genomics Platform"/>
            <consortium name="The Broad Institute Genome Sequencing Center for Infectious Disease"/>
            <person name="Wu L."/>
            <person name="Ma J."/>
        </authorList>
    </citation>
    <scope>NUCLEOTIDE SEQUENCE [LARGE SCALE GENOMIC DNA]</scope>
    <source>
        <strain evidence="3">JCM 15577</strain>
    </source>
</reference>
<feature type="transmembrane region" description="Helical" evidence="1">
    <location>
        <begin position="124"/>
        <end position="142"/>
    </location>
</feature>
<feature type="transmembrane region" description="Helical" evidence="1">
    <location>
        <begin position="38"/>
        <end position="56"/>
    </location>
</feature>
<comment type="caution">
    <text evidence="2">The sequence shown here is derived from an EMBL/GenBank/DDBJ whole genome shotgun (WGS) entry which is preliminary data.</text>
</comment>
<gene>
    <name evidence="2" type="ORF">GCM10009808_09410</name>
</gene>
<evidence type="ECO:0000256" key="1">
    <source>
        <dbReference type="SAM" id="Phobius"/>
    </source>
</evidence>
<feature type="transmembrane region" description="Helical" evidence="1">
    <location>
        <begin position="154"/>
        <end position="174"/>
    </location>
</feature>
<dbReference type="SUPFAM" id="SSF55073">
    <property type="entry name" value="Nucleotide cyclase"/>
    <property type="match status" value="1"/>
</dbReference>
<evidence type="ECO:0000313" key="3">
    <source>
        <dbReference type="Proteomes" id="UP001501690"/>
    </source>
</evidence>
<dbReference type="EMBL" id="BAAAPL010000001">
    <property type="protein sequence ID" value="GAA1694438.1"/>
    <property type="molecule type" value="Genomic_DNA"/>
</dbReference>
<dbReference type="InterPro" id="IPR029787">
    <property type="entry name" value="Nucleotide_cyclase"/>
</dbReference>
<dbReference type="Gene3D" id="3.30.70.270">
    <property type="match status" value="1"/>
</dbReference>